<evidence type="ECO:0000256" key="1">
    <source>
        <dbReference type="SAM" id="MobiDB-lite"/>
    </source>
</evidence>
<feature type="transmembrane region" description="Helical" evidence="2">
    <location>
        <begin position="212"/>
        <end position="231"/>
    </location>
</feature>
<dbReference type="OrthoDB" id="93440at2759"/>
<evidence type="ECO:0000256" key="2">
    <source>
        <dbReference type="SAM" id="Phobius"/>
    </source>
</evidence>
<gene>
    <name evidence="3" type="ORF">F444_00076</name>
</gene>
<reference evidence="3 4" key="1">
    <citation type="submission" date="2013-11" db="EMBL/GenBank/DDBJ databases">
        <title>The Genome Sequence of Phytophthora parasitica P1976.</title>
        <authorList>
            <consortium name="The Broad Institute Genomics Platform"/>
            <person name="Russ C."/>
            <person name="Tyler B."/>
            <person name="Panabieres F."/>
            <person name="Shan W."/>
            <person name="Tripathy S."/>
            <person name="Grunwald N."/>
            <person name="Machado M."/>
            <person name="Johnson C.S."/>
            <person name="Walker B."/>
            <person name="Young S."/>
            <person name="Zeng Q."/>
            <person name="Gargeya S."/>
            <person name="Fitzgerald M."/>
            <person name="Haas B."/>
            <person name="Abouelleil A."/>
            <person name="Allen A.W."/>
            <person name="Alvarado L."/>
            <person name="Arachchi H.M."/>
            <person name="Berlin A.M."/>
            <person name="Chapman S.B."/>
            <person name="Gainer-Dewar J."/>
            <person name="Goldberg J."/>
            <person name="Griggs A."/>
            <person name="Gujja S."/>
            <person name="Hansen M."/>
            <person name="Howarth C."/>
            <person name="Imamovic A."/>
            <person name="Ireland A."/>
            <person name="Larimer J."/>
            <person name="McCowan C."/>
            <person name="Murphy C."/>
            <person name="Pearson M."/>
            <person name="Poon T.W."/>
            <person name="Priest M."/>
            <person name="Roberts A."/>
            <person name="Saif S."/>
            <person name="Shea T."/>
            <person name="Sisk P."/>
            <person name="Sykes S."/>
            <person name="Wortman J."/>
            <person name="Nusbaum C."/>
            <person name="Birren B."/>
        </authorList>
    </citation>
    <scope>NUCLEOTIDE SEQUENCE [LARGE SCALE GENOMIC DNA]</scope>
    <source>
        <strain evidence="3 4">P1976</strain>
    </source>
</reference>
<organism evidence="3 4">
    <name type="scientific">Phytophthora nicotianae P1976</name>
    <dbReference type="NCBI Taxonomy" id="1317066"/>
    <lineage>
        <taxon>Eukaryota</taxon>
        <taxon>Sar</taxon>
        <taxon>Stramenopiles</taxon>
        <taxon>Oomycota</taxon>
        <taxon>Peronosporomycetes</taxon>
        <taxon>Peronosporales</taxon>
        <taxon>Peronosporaceae</taxon>
        <taxon>Phytophthora</taxon>
    </lineage>
</organism>
<sequence length="303" mass="33857">MPPSPNMPENLNPSVRGEDRCDLDVYSLFGESVDDTIAVNPVHPQQPRNNNLPRISVMSRPEPRQSPAGRRSAVVLDGDRRTTRLHSEENEAPFSGGICRQLAAMYTDVGMTTVERVRWLCGWMILVYALTCCAWFAWPAYSVPLVGILTGTAGLLACQRPHEQSYMLYVLAFTALNYAQIAQLVWLVFITVSTELAVKCIDDCASTETNTVFIVLLVVATGVFHWRVVTITRQYVREFRMIPHLTTWRSEAYFYDASYSRAAASSTMGTESSVSDASVAVVSESERQSTVPYHTDNTQLTRL</sequence>
<protein>
    <recommendedName>
        <fullName evidence="5">Transmembrane protein</fullName>
    </recommendedName>
</protein>
<feature type="transmembrane region" description="Helical" evidence="2">
    <location>
        <begin position="143"/>
        <end position="159"/>
    </location>
</feature>
<dbReference type="AlphaFoldDB" id="A0A081B5G1"/>
<name>A0A081B5G1_PHYNI</name>
<dbReference type="EMBL" id="ANJA01000030">
    <property type="protein sequence ID" value="ETO86372.1"/>
    <property type="molecule type" value="Genomic_DNA"/>
</dbReference>
<evidence type="ECO:0008006" key="5">
    <source>
        <dbReference type="Google" id="ProtNLM"/>
    </source>
</evidence>
<feature type="transmembrane region" description="Helical" evidence="2">
    <location>
        <begin position="166"/>
        <end position="192"/>
    </location>
</feature>
<keyword evidence="2" id="KW-0472">Membrane</keyword>
<feature type="region of interest" description="Disordered" evidence="1">
    <location>
        <begin position="39"/>
        <end position="72"/>
    </location>
</feature>
<proteinExistence type="predicted"/>
<dbReference type="Proteomes" id="UP000028582">
    <property type="component" value="Unassembled WGS sequence"/>
</dbReference>
<keyword evidence="2" id="KW-0812">Transmembrane</keyword>
<keyword evidence="2" id="KW-1133">Transmembrane helix</keyword>
<evidence type="ECO:0000313" key="4">
    <source>
        <dbReference type="Proteomes" id="UP000028582"/>
    </source>
</evidence>
<accession>A0A081B5G1</accession>
<evidence type="ECO:0000313" key="3">
    <source>
        <dbReference type="EMBL" id="ETO86372.1"/>
    </source>
</evidence>
<comment type="caution">
    <text evidence="3">The sequence shown here is derived from an EMBL/GenBank/DDBJ whole genome shotgun (WGS) entry which is preliminary data.</text>
</comment>